<gene>
    <name evidence="1" type="primary">NS7a</name>
</gene>
<reference evidence="1 2" key="1">
    <citation type="journal article" date="2012" name="J. Virol.">
        <title>Discovery of seven novel Mammalian and avian coronaviruses in the genus deltacoronavirus supports bat coronaviruses as the gene source of alphacoronavirus and betacoronavirus and avian coronaviruses as the gene source of gammacoronavirus and deltacoronavirus.</title>
        <authorList>
            <person name="Woo P.C."/>
            <person name="Lau S.K."/>
            <person name="Lam C.S."/>
            <person name="Lau C.C."/>
            <person name="Tsang A.K."/>
            <person name="Lau J.H."/>
            <person name="Bai R."/>
            <person name="Teng J.L."/>
            <person name="Tsang C.C."/>
            <person name="Wang M."/>
            <person name="Zheng B.J."/>
            <person name="Chan K.H."/>
            <person name="Yuen K.Y."/>
        </authorList>
    </citation>
    <scope>NUCLEOTIDE SEQUENCE [LARGE SCALE GENOMIC DNA]</scope>
    <source>
        <strain evidence="1">HKU20-9243</strain>
    </source>
</reference>
<evidence type="ECO:0000313" key="1">
    <source>
        <dbReference type="EMBL" id="AFD29239.1"/>
    </source>
</evidence>
<sequence length="77" mass="8608">MSLVIDGDPLQVADVLRQLSLIFHTPIYDCNLRLHWVEGVPCTLSFCELCYDFLQPIQADSPGFSDSSTSPDFVDSQ</sequence>
<protein>
    <submittedName>
        <fullName evidence="1">NS7a protein</fullName>
    </submittedName>
</protein>
<keyword evidence="2" id="KW-1185">Reference proteome</keyword>
<dbReference type="Proteomes" id="UP000167590">
    <property type="component" value="Segment"/>
</dbReference>
<dbReference type="KEGG" id="vg:11945670"/>
<name>H9BR30_9NIDO</name>
<accession>H9BR30</accession>
<dbReference type="GeneID" id="11945670"/>
<proteinExistence type="predicted"/>
<dbReference type="RefSeq" id="YP_005352876.1">
    <property type="nucleotide sequence ID" value="NC_016995.1"/>
</dbReference>
<organism evidence="1 2">
    <name type="scientific">Wigeon coronavirus HKU20</name>
    <dbReference type="NCBI Taxonomy" id="1159908"/>
    <lineage>
        <taxon>Viruses</taxon>
        <taxon>Riboviria</taxon>
        <taxon>Orthornavirae</taxon>
        <taxon>Pisuviricota</taxon>
        <taxon>Pisoniviricetes</taxon>
        <taxon>Nidovirales</taxon>
        <taxon>Cornidovirineae</taxon>
        <taxon>Coronaviridae</taxon>
        <taxon>Orthocoronavirinae</taxon>
        <taxon>Deltacoronavirus</taxon>
        <taxon>Andecovirus</taxon>
        <taxon>Deltacoronavirus marecae</taxon>
    </lineage>
</organism>
<dbReference type="EMBL" id="JQ065048">
    <property type="protein sequence ID" value="AFD29239.1"/>
    <property type="molecule type" value="Genomic_RNA"/>
</dbReference>
<evidence type="ECO:0000313" key="2">
    <source>
        <dbReference type="Proteomes" id="UP000167590"/>
    </source>
</evidence>